<comment type="similarity">
    <text evidence="1 4">Belongs to the FGGY kinase family.</text>
</comment>
<keyword evidence="3 4" id="KW-0418">Kinase</keyword>
<dbReference type="GO" id="GO:0016301">
    <property type="term" value="F:kinase activity"/>
    <property type="evidence" value="ECO:0007669"/>
    <property type="project" value="UniProtKB-KW"/>
</dbReference>
<dbReference type="InterPro" id="IPR050406">
    <property type="entry name" value="FGGY_Carb_Kinase"/>
</dbReference>
<evidence type="ECO:0000313" key="7">
    <source>
        <dbReference type="EMBL" id="ACM22576.1"/>
    </source>
</evidence>
<dbReference type="GO" id="GO:0005975">
    <property type="term" value="P:carbohydrate metabolic process"/>
    <property type="evidence" value="ECO:0007669"/>
    <property type="project" value="InterPro"/>
</dbReference>
<dbReference type="InterPro" id="IPR018484">
    <property type="entry name" value="FGGY_N"/>
</dbReference>
<evidence type="ECO:0000259" key="6">
    <source>
        <dbReference type="Pfam" id="PF02782"/>
    </source>
</evidence>
<keyword evidence="2 4" id="KW-0808">Transferase</keyword>
<dbReference type="Gene3D" id="3.30.420.40">
    <property type="match status" value="2"/>
</dbReference>
<dbReference type="STRING" id="309803.CTN_0400"/>
<dbReference type="PROSITE" id="PS00445">
    <property type="entry name" value="FGGY_KINASES_2"/>
    <property type="match status" value="1"/>
</dbReference>
<dbReference type="PANTHER" id="PTHR43095:SF5">
    <property type="entry name" value="XYLULOSE KINASE"/>
    <property type="match status" value="1"/>
</dbReference>
<proteinExistence type="inferred from homology"/>
<dbReference type="Pfam" id="PF00370">
    <property type="entry name" value="FGGY_N"/>
    <property type="match status" value="1"/>
</dbReference>
<dbReference type="GO" id="GO:0016773">
    <property type="term" value="F:phosphotransferase activity, alcohol group as acceptor"/>
    <property type="evidence" value="ECO:0007669"/>
    <property type="project" value="InterPro"/>
</dbReference>
<reference evidence="7 8" key="1">
    <citation type="journal article" date="2009" name="Biosci. Biotechnol. Biochem.">
        <title>WeGAS: a web-based microbial genome annotation system.</title>
        <authorList>
            <person name="Lee D."/>
            <person name="Seo H."/>
            <person name="Park C."/>
            <person name="Park K."/>
        </authorList>
    </citation>
    <scope>NUCLEOTIDE SEQUENCE [LARGE SCALE GENOMIC DNA]</scope>
    <source>
        <strain evidence="8">ATCC 49049 / DSM 4359 / NBRC 107923 / NS-E</strain>
    </source>
</reference>
<dbReference type="Proteomes" id="UP000000445">
    <property type="component" value="Chromosome"/>
</dbReference>
<evidence type="ECO:0000256" key="3">
    <source>
        <dbReference type="ARBA" id="ARBA00022777"/>
    </source>
</evidence>
<protein>
    <submittedName>
        <fullName evidence="7">Sugar kinase, FGGY family</fullName>
    </submittedName>
</protein>
<dbReference type="InterPro" id="IPR000577">
    <property type="entry name" value="Carb_kinase_FGGY"/>
</dbReference>
<name>B9KC30_THENN</name>
<dbReference type="InterPro" id="IPR018485">
    <property type="entry name" value="FGGY_C"/>
</dbReference>
<organism evidence="7 8">
    <name type="scientific">Thermotoga neapolitana (strain ATCC 49049 / DSM 4359 / NBRC 107923 / NS-E)</name>
    <dbReference type="NCBI Taxonomy" id="309803"/>
    <lineage>
        <taxon>Bacteria</taxon>
        <taxon>Thermotogati</taxon>
        <taxon>Thermotogota</taxon>
        <taxon>Thermotogae</taxon>
        <taxon>Thermotogales</taxon>
        <taxon>Thermotogaceae</taxon>
        <taxon>Thermotoga</taxon>
    </lineage>
</organism>
<dbReference type="InterPro" id="IPR043129">
    <property type="entry name" value="ATPase_NBD"/>
</dbReference>
<keyword evidence="8" id="KW-1185">Reference proteome</keyword>
<dbReference type="AlphaFoldDB" id="B9KC30"/>
<dbReference type="PANTHER" id="PTHR43095">
    <property type="entry name" value="SUGAR KINASE"/>
    <property type="match status" value="1"/>
</dbReference>
<feature type="domain" description="Carbohydrate kinase FGGY C-terminal" evidence="6">
    <location>
        <begin position="265"/>
        <end position="458"/>
    </location>
</feature>
<dbReference type="HOGENOM" id="CLU_009281_3_3_0"/>
<accession>B9KC30</accession>
<sequence>MRGESMYLIGSDIGTQGTKSVIVNEKGEVLAEALREYEVITPRPNWAEQWPDVWVKAVFETVKEVVEKSGVPKKEIAGIAISGLYGGSGIPVDRNMQPLRPCLIWMDRRAVKETEWVKQNVPREKLFEITGNYVDSYFGFTKIMWIRNNEPEIWKKIYKFITPKDYVIYQMTGEVVIDYSSAGNLGGVFDIRKLNWSKEMCDILGIPIELLPERIVKSSDVVGRVTKEASELCGLLEGTPVVAGGIDAPVAQLSAGALEEGEHVAMVGTSTCWGTVHDGSKLAFGLVNYPYVVYDTERIYTFGGSATTGALARWFKEQFGESETIVGERTGISPYQLFDKEVKDIPAGSEGIVVLPYFMGERSPIWDPTARGVFFGVTLYHKRAHLYRALMEGGAYALRHNMEEGLKAGLKLNDECWIVGGVSKSSVWVKIFADVTGFKMRQVASLVEAPYGDAFLAGLGTGVIDRPERIKEWVKYKDPVEPDPENKKVYDRYYEIYRELYERTKDLMARL</sequence>
<evidence type="ECO:0000256" key="1">
    <source>
        <dbReference type="ARBA" id="ARBA00009156"/>
    </source>
</evidence>
<evidence type="ECO:0000256" key="2">
    <source>
        <dbReference type="ARBA" id="ARBA00022679"/>
    </source>
</evidence>
<evidence type="ECO:0000313" key="8">
    <source>
        <dbReference type="Proteomes" id="UP000000445"/>
    </source>
</evidence>
<evidence type="ECO:0000259" key="5">
    <source>
        <dbReference type="Pfam" id="PF00370"/>
    </source>
</evidence>
<dbReference type="eggNOG" id="COG1070">
    <property type="taxonomic scope" value="Bacteria"/>
</dbReference>
<dbReference type="InterPro" id="IPR018483">
    <property type="entry name" value="Carb_kinase_FGGY_CS"/>
</dbReference>
<gene>
    <name evidence="7" type="ordered locus">CTN_0400</name>
</gene>
<dbReference type="SUPFAM" id="SSF53067">
    <property type="entry name" value="Actin-like ATPase domain"/>
    <property type="match status" value="2"/>
</dbReference>
<evidence type="ECO:0000256" key="4">
    <source>
        <dbReference type="RuleBase" id="RU003733"/>
    </source>
</evidence>
<dbReference type="Pfam" id="PF02782">
    <property type="entry name" value="FGGY_C"/>
    <property type="match status" value="1"/>
</dbReference>
<dbReference type="KEGG" id="tna:CTN_0400"/>
<dbReference type="CDD" id="cd07804">
    <property type="entry name" value="ASKHA_NBD_FGGY_RrXK-like"/>
    <property type="match status" value="1"/>
</dbReference>
<dbReference type="EMBL" id="CP000916">
    <property type="protein sequence ID" value="ACM22576.1"/>
    <property type="molecule type" value="Genomic_DNA"/>
</dbReference>
<feature type="domain" description="Carbohydrate kinase FGGY N-terminal" evidence="5">
    <location>
        <begin position="7"/>
        <end position="252"/>
    </location>
</feature>
<dbReference type="PIRSF" id="PIRSF000538">
    <property type="entry name" value="GlpK"/>
    <property type="match status" value="1"/>
</dbReference>